<feature type="transmembrane region" description="Helical" evidence="1">
    <location>
        <begin position="351"/>
        <end position="372"/>
    </location>
</feature>
<feature type="transmembrane region" description="Helical" evidence="1">
    <location>
        <begin position="202"/>
        <end position="222"/>
    </location>
</feature>
<feature type="transmembrane region" description="Helical" evidence="1">
    <location>
        <begin position="63"/>
        <end position="82"/>
    </location>
</feature>
<evidence type="ECO:0000256" key="1">
    <source>
        <dbReference type="SAM" id="Phobius"/>
    </source>
</evidence>
<gene>
    <name evidence="2" type="ORF">EDC17_105811</name>
</gene>
<feature type="transmembrane region" description="Helical" evidence="1">
    <location>
        <begin position="309"/>
        <end position="330"/>
    </location>
</feature>
<feature type="transmembrane region" description="Helical" evidence="1">
    <location>
        <begin position="27"/>
        <end position="51"/>
    </location>
</feature>
<accession>A0A4R3VQ75</accession>
<keyword evidence="1" id="KW-0812">Transmembrane</keyword>
<dbReference type="RefSeq" id="WP_132778908.1">
    <property type="nucleotide sequence ID" value="NZ_SMBZ01000058.1"/>
</dbReference>
<feature type="transmembrane region" description="Helical" evidence="1">
    <location>
        <begin position="174"/>
        <end position="196"/>
    </location>
</feature>
<protein>
    <recommendedName>
        <fullName evidence="4">ABC-2 type transport system permease protein</fullName>
    </recommendedName>
</protein>
<organism evidence="2 3">
    <name type="scientific">Sphingobacterium alimentarium</name>
    <dbReference type="NCBI Taxonomy" id="797292"/>
    <lineage>
        <taxon>Bacteria</taxon>
        <taxon>Pseudomonadati</taxon>
        <taxon>Bacteroidota</taxon>
        <taxon>Sphingobacteriia</taxon>
        <taxon>Sphingobacteriales</taxon>
        <taxon>Sphingobacteriaceae</taxon>
        <taxon>Sphingobacterium</taxon>
    </lineage>
</organism>
<feature type="transmembrane region" description="Helical" evidence="1">
    <location>
        <begin position="281"/>
        <end position="297"/>
    </location>
</feature>
<keyword evidence="1" id="KW-1133">Transmembrane helix</keyword>
<dbReference type="OrthoDB" id="1014144at2"/>
<dbReference type="Proteomes" id="UP000295197">
    <property type="component" value="Unassembled WGS sequence"/>
</dbReference>
<evidence type="ECO:0000313" key="3">
    <source>
        <dbReference type="Proteomes" id="UP000295197"/>
    </source>
</evidence>
<feature type="transmembrane region" description="Helical" evidence="1">
    <location>
        <begin position="378"/>
        <end position="402"/>
    </location>
</feature>
<feature type="transmembrane region" description="Helical" evidence="1">
    <location>
        <begin position="423"/>
        <end position="442"/>
    </location>
</feature>
<dbReference type="EMBL" id="SMBZ01000058">
    <property type="protein sequence ID" value="TCV06726.1"/>
    <property type="molecule type" value="Genomic_DNA"/>
</dbReference>
<evidence type="ECO:0008006" key="4">
    <source>
        <dbReference type="Google" id="ProtNLM"/>
    </source>
</evidence>
<reference evidence="2 3" key="1">
    <citation type="submission" date="2019-03" db="EMBL/GenBank/DDBJ databases">
        <title>Genomic Encyclopedia of Type Strains, Phase IV (KMG-IV): sequencing the most valuable type-strain genomes for metagenomic binning, comparative biology and taxonomic classification.</title>
        <authorList>
            <person name="Goeker M."/>
        </authorList>
    </citation>
    <scope>NUCLEOTIDE SEQUENCE [LARGE SCALE GENOMIC DNA]</scope>
    <source>
        <strain evidence="2 3">DSM 22362</strain>
    </source>
</reference>
<feature type="transmembrane region" description="Helical" evidence="1">
    <location>
        <begin position="454"/>
        <end position="478"/>
    </location>
</feature>
<keyword evidence="3" id="KW-1185">Reference proteome</keyword>
<keyword evidence="1" id="KW-0472">Membrane</keyword>
<dbReference type="Pfam" id="PF18940">
    <property type="entry name" value="DUF5687"/>
    <property type="match status" value="1"/>
</dbReference>
<comment type="caution">
    <text evidence="2">The sequence shown here is derived from an EMBL/GenBank/DDBJ whole genome shotgun (WGS) entry which is preliminary data.</text>
</comment>
<evidence type="ECO:0000313" key="2">
    <source>
        <dbReference type="EMBL" id="TCV06726.1"/>
    </source>
</evidence>
<feature type="transmembrane region" description="Helical" evidence="1">
    <location>
        <begin position="103"/>
        <end position="130"/>
    </location>
</feature>
<proteinExistence type="predicted"/>
<name>A0A4R3VQ75_9SPHI</name>
<dbReference type="AlphaFoldDB" id="A0A4R3VQ75"/>
<dbReference type="InterPro" id="IPR043742">
    <property type="entry name" value="DUF5687"/>
</dbReference>
<feature type="transmembrane region" description="Helical" evidence="1">
    <location>
        <begin position="142"/>
        <end position="162"/>
    </location>
</feature>
<sequence length="492" mass="56256">MFLKILYLEWTAFFRSASVGKGVAVKLFMAFIGLYFLLSFIGLGVILYMLLKELFPDQEPILVVNNFLLLWLGFELVLRFLLQNLPVVNAKPLLTQRIPRSKIVHVLLLKSIFSYYNLLTLVVAIPFIIVNLKHADYSFLSLLFWLIGLMGMVYSINFVNFWIQRRFANNLKALLPFIIGCLVLVGLEYFGIYSVSKLFGSFFNLVLTYPLVGLIPLILLFLSYKLTFNDVKANLYLDAYLDSKQKTYQASDLSWTNKFGALAPFIQLDLKLLWRNKRAKTTVYLSLGFLAYGLLFYTNPKYADSSMLIFVGIFITGIFIINFGQFIPAWDSSYFPLLQTRPVTMKNYLEAKAMLMYGSILILTILSTPYAFFGWDKVYMNMACAIYNAGINIPIILLFGAYNKKYIDLSNGSMFNYQGIGAAQWLIGLPLLIIPIVIWFTVKVFADQNVANRVLIGCGVIGLLLRNVIMNSLVALYMHNRFRMLEGFKQKS</sequence>